<evidence type="ECO:0000313" key="3">
    <source>
        <dbReference type="Proteomes" id="UP000887116"/>
    </source>
</evidence>
<reference evidence="2" key="1">
    <citation type="submission" date="2020-07" db="EMBL/GenBank/DDBJ databases">
        <title>Multicomponent nature underlies the extraordinary mechanical properties of spider dragline silk.</title>
        <authorList>
            <person name="Kono N."/>
            <person name="Nakamura H."/>
            <person name="Mori M."/>
            <person name="Yoshida Y."/>
            <person name="Ohtoshi R."/>
            <person name="Malay A.D."/>
            <person name="Moran D.A.P."/>
            <person name="Tomita M."/>
            <person name="Numata K."/>
            <person name="Arakawa K."/>
        </authorList>
    </citation>
    <scope>NUCLEOTIDE SEQUENCE</scope>
</reference>
<name>A0A8X6I3W9_TRICU</name>
<protein>
    <submittedName>
        <fullName evidence="2">Uncharacterized protein</fullName>
    </submittedName>
</protein>
<dbReference type="AlphaFoldDB" id="A0A8X6I3W9"/>
<comment type="caution">
    <text evidence="2">The sequence shown here is derived from an EMBL/GenBank/DDBJ whole genome shotgun (WGS) entry which is preliminary data.</text>
</comment>
<evidence type="ECO:0000256" key="1">
    <source>
        <dbReference type="SAM" id="MobiDB-lite"/>
    </source>
</evidence>
<sequence length="235" mass="27216">MSFPEMSTSNKHKRVLGVYLILNLRSPAANCGRGPETPPSVTGEQKSRELDNWNLDLKNLWRKMLRNINIQTVMTVTIAVLLPSSILAHKPMDISPDIAREDYSEFPERNDMDNVRNSPAKRFHIFSENGNSLFDKSHPRIENMEENKMAMELQKRISRLVDEPERRRLDLSESKPSKFILTDWELLSNGRRYRRPLLMRSFVDGSFKLSYPPGKKRPYYYSEPEGSEFLGGPGK</sequence>
<keyword evidence="3" id="KW-1185">Reference proteome</keyword>
<proteinExistence type="predicted"/>
<dbReference type="OrthoDB" id="6409120at2759"/>
<evidence type="ECO:0000313" key="2">
    <source>
        <dbReference type="EMBL" id="GFQ70395.1"/>
    </source>
</evidence>
<organism evidence="2 3">
    <name type="scientific">Trichonephila clavata</name>
    <name type="common">Joro spider</name>
    <name type="synonym">Nephila clavata</name>
    <dbReference type="NCBI Taxonomy" id="2740835"/>
    <lineage>
        <taxon>Eukaryota</taxon>
        <taxon>Metazoa</taxon>
        <taxon>Ecdysozoa</taxon>
        <taxon>Arthropoda</taxon>
        <taxon>Chelicerata</taxon>
        <taxon>Arachnida</taxon>
        <taxon>Araneae</taxon>
        <taxon>Araneomorphae</taxon>
        <taxon>Entelegynae</taxon>
        <taxon>Araneoidea</taxon>
        <taxon>Nephilidae</taxon>
        <taxon>Trichonephila</taxon>
    </lineage>
</organism>
<dbReference type="EMBL" id="BMAO01020860">
    <property type="protein sequence ID" value="GFQ70395.1"/>
    <property type="molecule type" value="Genomic_DNA"/>
</dbReference>
<gene>
    <name evidence="2" type="primary">NCL1_51517</name>
    <name evidence="2" type="ORF">TNCT_504331</name>
</gene>
<dbReference type="Proteomes" id="UP000887116">
    <property type="component" value="Unassembled WGS sequence"/>
</dbReference>
<feature type="region of interest" description="Disordered" evidence="1">
    <location>
        <begin position="213"/>
        <end position="235"/>
    </location>
</feature>
<accession>A0A8X6I3W9</accession>